<dbReference type="InterPro" id="IPR036322">
    <property type="entry name" value="WD40_repeat_dom_sf"/>
</dbReference>
<comment type="similarity">
    <text evidence="2 9">Belongs to the WD repeat DDB2/WDR76 family.</text>
</comment>
<dbReference type="AlphaFoldDB" id="A0A093UUC5"/>
<gene>
    <name evidence="11" type="ORF">GQ26_0320960</name>
</gene>
<keyword evidence="4 8" id="KW-0853">WD repeat</keyword>
<dbReference type="GO" id="GO:0006974">
    <property type="term" value="P:DNA damage response"/>
    <property type="evidence" value="ECO:0007669"/>
    <property type="project" value="UniProtKB-KW"/>
</dbReference>
<comment type="caution">
    <text evidence="11">The sequence shown here is derived from an EMBL/GenBank/DDBJ whole genome shotgun (WGS) entry which is preliminary data.</text>
</comment>
<dbReference type="PANTHER" id="PTHR14773">
    <property type="entry name" value="WD REPEAT-CONTAINING PROTEIN 76"/>
    <property type="match status" value="1"/>
</dbReference>
<dbReference type="InterPro" id="IPR050853">
    <property type="entry name" value="WD_repeat_DNA-damage-binding"/>
</dbReference>
<keyword evidence="5" id="KW-0677">Repeat</keyword>
<evidence type="ECO:0000256" key="8">
    <source>
        <dbReference type="PROSITE-ProRule" id="PRU00221"/>
    </source>
</evidence>
<reference key="1">
    <citation type="journal article" date="2014" name="PLoS Genet.">
        <title>Signature Gene Expression Reveals Novel Clues to the Molecular Mechanisms of Dimorphic Transition in Penicillium marneffei.</title>
        <authorList>
            <person name="Yang E."/>
            <person name="Wang G."/>
            <person name="Cai J."/>
            <person name="Woo P.C."/>
            <person name="Lau S.K."/>
            <person name="Yuen K.-Y."/>
            <person name="Chow W.-N."/>
            <person name="Lin X."/>
        </authorList>
    </citation>
    <scope>NUCLEOTIDE SEQUENCE [LARGE SCALE GENOMIC DNA]</scope>
    <source>
        <strain>PM1</strain>
    </source>
</reference>
<evidence type="ECO:0000256" key="3">
    <source>
        <dbReference type="ARBA" id="ARBA00021132"/>
    </source>
</evidence>
<dbReference type="InterPro" id="IPR015943">
    <property type="entry name" value="WD40/YVTN_repeat-like_dom_sf"/>
</dbReference>
<sequence>MPRPQVEELSEFEKQRLANIAERDALLKKLTLGAQSSGLFAKVLPKPSGKEATSRPKKKPAPRVKKEDEAPIVRRMSSRLRGIQADSEVAKRKADEAFEQAQKIEREKRLRKSDFFTLDNMLVSGQKLRGDALIGIDVVTKGVAKPYERTFGDEDVKNTKDGDLKALREEMSSLELWDQWTPGRIKITPERIYTMTFHPSEAKPLIFAGDKMGHLGVLDASQNRPKIDEDDEDYDDPDPAITTLKPHTRTISSMVIPPRNLTRLYTASYDSSIRELDLEKMTSEEKWAPASRAADEPVSSIDMALDDPNTLYWTTLSGLFNCYDLRSPNKPSAVQEWQLSEKKIGGFSLLPSHPQLFATASLDRTMRVWDIRKLSHSNPQPIGEHESRLSVSHAAFNSIGQIATSSYDDSIKLYDFGKKGIVSWEPGHQLSEEEMKPDTVVRHNCQTGRWVTILRPHWQQNPQSAIQRFCIANMNRFVDIYTSNGDQLAQLGGEDITAVPAVAVFHRTHKENRDNTDSVFSIAFVKEREEHQIGNRLNAREKMKRKRQKLGGYPTPK</sequence>
<dbReference type="GO" id="GO:0005634">
    <property type="term" value="C:nucleus"/>
    <property type="evidence" value="ECO:0007669"/>
    <property type="project" value="TreeGrafter"/>
</dbReference>
<dbReference type="eggNOG" id="KOG4328">
    <property type="taxonomic scope" value="Eukaryota"/>
</dbReference>
<dbReference type="SUPFAM" id="SSF50978">
    <property type="entry name" value="WD40 repeat-like"/>
    <property type="match status" value="1"/>
</dbReference>
<protein>
    <recommendedName>
        <fullName evidence="3 9">DNA damage-binding protein CMR1</fullName>
    </recommendedName>
</protein>
<evidence type="ECO:0000313" key="11">
    <source>
        <dbReference type="EMBL" id="KFX43887.1"/>
    </source>
</evidence>
<evidence type="ECO:0000256" key="5">
    <source>
        <dbReference type="ARBA" id="ARBA00022737"/>
    </source>
</evidence>
<feature type="region of interest" description="Disordered" evidence="10">
    <location>
        <begin position="41"/>
        <end position="69"/>
    </location>
</feature>
<evidence type="ECO:0000256" key="7">
    <source>
        <dbReference type="ARBA" id="ARBA00023125"/>
    </source>
</evidence>
<comment type="function">
    <text evidence="1 9">DNA-binding protein that binds to both single- and double-stranded DNA. Binds preferentially to UV-damaged DNA. May be involved in DNA-metabolic processes.</text>
</comment>
<organism evidence="11">
    <name type="scientific">Talaromyces marneffei PM1</name>
    <dbReference type="NCBI Taxonomy" id="1077442"/>
    <lineage>
        <taxon>Eukaryota</taxon>
        <taxon>Fungi</taxon>
        <taxon>Dikarya</taxon>
        <taxon>Ascomycota</taxon>
        <taxon>Pezizomycotina</taxon>
        <taxon>Eurotiomycetes</taxon>
        <taxon>Eurotiomycetidae</taxon>
        <taxon>Eurotiales</taxon>
        <taxon>Trichocomaceae</taxon>
        <taxon>Talaromyces</taxon>
        <taxon>Talaromyces sect. Talaromyces</taxon>
    </lineage>
</organism>
<proteinExistence type="inferred from homology"/>
<feature type="repeat" description="WD" evidence="8">
    <location>
        <begin position="355"/>
        <end position="372"/>
    </location>
</feature>
<evidence type="ECO:0000256" key="2">
    <source>
        <dbReference type="ARBA" id="ARBA00005434"/>
    </source>
</evidence>
<evidence type="ECO:0000256" key="6">
    <source>
        <dbReference type="ARBA" id="ARBA00022763"/>
    </source>
</evidence>
<evidence type="ECO:0000256" key="4">
    <source>
        <dbReference type="ARBA" id="ARBA00022574"/>
    </source>
</evidence>
<dbReference type="GO" id="GO:0003677">
    <property type="term" value="F:DNA binding"/>
    <property type="evidence" value="ECO:0007669"/>
    <property type="project" value="UniProtKB-UniRule"/>
</dbReference>
<evidence type="ECO:0000256" key="9">
    <source>
        <dbReference type="RuleBase" id="RU365004"/>
    </source>
</evidence>
<accession>A0A093UUC5</accession>
<dbReference type="EMBL" id="JPOX01000032">
    <property type="protein sequence ID" value="KFX43887.1"/>
    <property type="molecule type" value="Genomic_DNA"/>
</dbReference>
<dbReference type="FunFam" id="2.130.10.10:FF:000562">
    <property type="entry name" value="DNA damage-binding protein CMR1"/>
    <property type="match status" value="1"/>
</dbReference>
<dbReference type="Pfam" id="PF00400">
    <property type="entry name" value="WD40"/>
    <property type="match status" value="1"/>
</dbReference>
<evidence type="ECO:0000256" key="1">
    <source>
        <dbReference type="ARBA" id="ARBA00002653"/>
    </source>
</evidence>
<dbReference type="Gene3D" id="2.130.10.10">
    <property type="entry name" value="YVTN repeat-like/Quinoprotein amine dehydrogenase"/>
    <property type="match status" value="1"/>
</dbReference>
<dbReference type="HOGENOM" id="CLU_017019_1_1_1"/>
<dbReference type="SMART" id="SM00320">
    <property type="entry name" value="WD40"/>
    <property type="match status" value="3"/>
</dbReference>
<dbReference type="InterPro" id="IPR001680">
    <property type="entry name" value="WD40_rpt"/>
</dbReference>
<dbReference type="PANTHER" id="PTHR14773:SF0">
    <property type="entry name" value="WD REPEAT-CONTAINING PROTEIN 76"/>
    <property type="match status" value="1"/>
</dbReference>
<reference evidence="11" key="2">
    <citation type="journal article" date="2014" name="PLoS Genet.">
        <title>Signature gene expression reveals novel clues to the molecular mechanisms of dimorphic transition in Penicillium marneffei.</title>
        <authorList>
            <person name="Yang E."/>
            <person name="Wang G."/>
            <person name="Cai J."/>
            <person name="Woo P.C."/>
            <person name="Lau S.K."/>
            <person name="Yuen K.-Y."/>
            <person name="Chow W.-N."/>
            <person name="Lin X."/>
        </authorList>
    </citation>
    <scope>NUCLEOTIDE SEQUENCE</scope>
    <source>
        <strain evidence="11">PM1</strain>
    </source>
</reference>
<name>A0A093UUC5_TALMA</name>
<evidence type="ECO:0000256" key="10">
    <source>
        <dbReference type="SAM" id="MobiDB-lite"/>
    </source>
</evidence>
<keyword evidence="6 9" id="KW-0227">DNA damage</keyword>
<dbReference type="GO" id="GO:2000001">
    <property type="term" value="P:regulation of DNA damage checkpoint"/>
    <property type="evidence" value="ECO:0007669"/>
    <property type="project" value="TreeGrafter"/>
</dbReference>
<dbReference type="PROSITE" id="PS50082">
    <property type="entry name" value="WD_REPEATS_2"/>
    <property type="match status" value="1"/>
</dbReference>
<keyword evidence="7 9" id="KW-0238">DNA-binding</keyword>